<evidence type="ECO:0000259" key="1">
    <source>
        <dbReference type="PROSITE" id="PS50042"/>
    </source>
</evidence>
<dbReference type="Proteomes" id="UP000752292">
    <property type="component" value="Unassembled WGS sequence"/>
</dbReference>
<proteinExistence type="predicted"/>
<dbReference type="PANTHER" id="PTHR23011:SF28">
    <property type="entry name" value="CYCLIC NUCLEOTIDE-BINDING DOMAIN CONTAINING PROTEIN"/>
    <property type="match status" value="1"/>
</dbReference>
<dbReference type="SMART" id="SM00100">
    <property type="entry name" value="cNMP"/>
    <property type="match status" value="1"/>
</dbReference>
<dbReference type="EMBL" id="JACQRX010000216">
    <property type="protein sequence ID" value="MBI4251800.1"/>
    <property type="molecule type" value="Genomic_DNA"/>
</dbReference>
<reference evidence="2" key="1">
    <citation type="submission" date="2020-07" db="EMBL/GenBank/DDBJ databases">
        <title>Huge and variable diversity of episymbiotic CPR bacteria and DPANN archaea in groundwater ecosystems.</title>
        <authorList>
            <person name="He C.Y."/>
            <person name="Keren R."/>
            <person name="Whittaker M."/>
            <person name="Farag I.F."/>
            <person name="Doudna J."/>
            <person name="Cate J.H.D."/>
            <person name="Banfield J.F."/>
        </authorList>
    </citation>
    <scope>NUCLEOTIDE SEQUENCE</scope>
    <source>
        <strain evidence="2">NC_groundwater_1370_Ag_S-0.2um_69_93</strain>
    </source>
</reference>
<dbReference type="Gene3D" id="2.60.120.10">
    <property type="entry name" value="Jelly Rolls"/>
    <property type="match status" value="1"/>
</dbReference>
<protein>
    <submittedName>
        <fullName evidence="2">Cyclic nucleotide-binding domain-containing protein</fullName>
    </submittedName>
</protein>
<dbReference type="InterPro" id="IPR018490">
    <property type="entry name" value="cNMP-bd_dom_sf"/>
</dbReference>
<dbReference type="Pfam" id="PF00027">
    <property type="entry name" value="cNMP_binding"/>
    <property type="match status" value="1"/>
</dbReference>
<organism evidence="2 3">
    <name type="scientific">Tectimicrobiota bacterium</name>
    <dbReference type="NCBI Taxonomy" id="2528274"/>
    <lineage>
        <taxon>Bacteria</taxon>
        <taxon>Pseudomonadati</taxon>
        <taxon>Nitrospinota/Tectimicrobiota group</taxon>
        <taxon>Candidatus Tectimicrobiota</taxon>
    </lineage>
</organism>
<dbReference type="PROSITE" id="PS50042">
    <property type="entry name" value="CNMP_BINDING_3"/>
    <property type="match status" value="1"/>
</dbReference>
<gene>
    <name evidence="2" type="ORF">HY618_05010</name>
</gene>
<dbReference type="PROSITE" id="PS00889">
    <property type="entry name" value="CNMP_BINDING_2"/>
    <property type="match status" value="1"/>
</dbReference>
<accession>A0A933E9Q2</accession>
<dbReference type="InterPro" id="IPR018488">
    <property type="entry name" value="cNMP-bd_CS"/>
</dbReference>
<dbReference type="CDD" id="cd00038">
    <property type="entry name" value="CAP_ED"/>
    <property type="match status" value="1"/>
</dbReference>
<sequence>MTTAFGSRFAAHRLELLKRVSHIGFFDKLTEDERLELITFGKITTHNDGQIIFEEGAPNDHVMFFVVSGEVDILLKGYENPEGMEVVATLHPGDIFGEIAILDALPRSATARAKGVTTILGLDPFAHRDQEQRPSPGVTIKILRHIAEGLCTKLRNANKVLLHAKD</sequence>
<dbReference type="PANTHER" id="PTHR23011">
    <property type="entry name" value="CYCLIC NUCLEOTIDE-BINDING DOMAIN CONTAINING PROTEIN"/>
    <property type="match status" value="1"/>
</dbReference>
<dbReference type="InterPro" id="IPR000595">
    <property type="entry name" value="cNMP-bd_dom"/>
</dbReference>
<dbReference type="SUPFAM" id="SSF51206">
    <property type="entry name" value="cAMP-binding domain-like"/>
    <property type="match status" value="1"/>
</dbReference>
<name>A0A933E9Q2_UNCTE</name>
<evidence type="ECO:0000313" key="3">
    <source>
        <dbReference type="Proteomes" id="UP000752292"/>
    </source>
</evidence>
<dbReference type="InterPro" id="IPR014710">
    <property type="entry name" value="RmlC-like_jellyroll"/>
</dbReference>
<comment type="caution">
    <text evidence="2">The sequence shown here is derived from an EMBL/GenBank/DDBJ whole genome shotgun (WGS) entry which is preliminary data.</text>
</comment>
<dbReference type="AlphaFoldDB" id="A0A933E9Q2"/>
<evidence type="ECO:0000313" key="2">
    <source>
        <dbReference type="EMBL" id="MBI4251800.1"/>
    </source>
</evidence>
<feature type="domain" description="Cyclic nucleotide-binding" evidence="1">
    <location>
        <begin position="25"/>
        <end position="123"/>
    </location>
</feature>